<evidence type="ECO:0000313" key="7">
    <source>
        <dbReference type="Proteomes" id="UP000229329"/>
    </source>
</evidence>
<evidence type="ECO:0000256" key="2">
    <source>
        <dbReference type="ARBA" id="ARBA00023235"/>
    </source>
</evidence>
<dbReference type="GO" id="GO:0016853">
    <property type="term" value="F:isomerase activity"/>
    <property type="evidence" value="ECO:0007669"/>
    <property type="project" value="UniProtKB-UniRule"/>
</dbReference>
<evidence type="ECO:0000259" key="5">
    <source>
        <dbReference type="Pfam" id="PF01361"/>
    </source>
</evidence>
<protein>
    <recommendedName>
        <fullName evidence="4">Tautomerase</fullName>
        <ecNumber evidence="4">5.3.2.-</ecNumber>
    </recommendedName>
</protein>
<gene>
    <name evidence="6" type="ORF">CVP05_05280</name>
</gene>
<evidence type="ECO:0000256" key="3">
    <source>
        <dbReference type="PIRSR" id="PIRSR618191-1"/>
    </source>
</evidence>
<proteinExistence type="inferred from homology"/>
<dbReference type="AlphaFoldDB" id="A0A2M8S354"/>
<dbReference type="Proteomes" id="UP000229329">
    <property type="component" value="Unassembled WGS sequence"/>
</dbReference>
<dbReference type="InterPro" id="IPR004370">
    <property type="entry name" value="4-OT-like_dom"/>
</dbReference>
<name>A0A2M8S354_9PAST</name>
<dbReference type="SUPFAM" id="SSF55331">
    <property type="entry name" value="Tautomerase/MIF"/>
    <property type="match status" value="1"/>
</dbReference>
<evidence type="ECO:0000256" key="1">
    <source>
        <dbReference type="ARBA" id="ARBA00006723"/>
    </source>
</evidence>
<keyword evidence="2 4" id="KW-0413">Isomerase</keyword>
<feature type="active site" description="Proton acceptor; via imino nitrogen" evidence="3">
    <location>
        <position position="2"/>
    </location>
</feature>
<dbReference type="EC" id="5.3.2.-" evidence="4"/>
<feature type="domain" description="4-oxalocrotonate tautomerase-like" evidence="5">
    <location>
        <begin position="2"/>
        <end position="62"/>
    </location>
</feature>
<dbReference type="OrthoDB" id="9799841at2"/>
<dbReference type="Pfam" id="PF01361">
    <property type="entry name" value="Tautomerase"/>
    <property type="match status" value="1"/>
</dbReference>
<keyword evidence="7" id="KW-1185">Reference proteome</keyword>
<comment type="caution">
    <text evidence="6">The sequence shown here is derived from an EMBL/GenBank/DDBJ whole genome shotgun (WGS) entry which is preliminary data.</text>
</comment>
<dbReference type="PANTHER" id="PTHR35530">
    <property type="entry name" value="TAUTOMERASE-RELATED"/>
    <property type="match status" value="1"/>
</dbReference>
<evidence type="ECO:0000256" key="4">
    <source>
        <dbReference type="RuleBase" id="RU362032"/>
    </source>
</evidence>
<organism evidence="6 7">
    <name type="scientific">Conservatibacter flavescens</name>
    <dbReference type="NCBI Taxonomy" id="28161"/>
    <lineage>
        <taxon>Bacteria</taxon>
        <taxon>Pseudomonadati</taxon>
        <taxon>Pseudomonadota</taxon>
        <taxon>Gammaproteobacteria</taxon>
        <taxon>Pasteurellales</taxon>
        <taxon>Pasteurellaceae</taxon>
        <taxon>Conservatibacter</taxon>
    </lineage>
</organism>
<dbReference type="PANTHER" id="PTHR35530:SF1">
    <property type="entry name" value="2-HYDROXYMUCONATE TAUTOMERASE"/>
    <property type="match status" value="1"/>
</dbReference>
<sequence length="70" mass="7668">MPYVNIKLTGDHEAPSRTQKSEIIAGVTELLSRVLNKNPASTVVIIEEIPMDNYGLGGKSITEVRKTNTK</sequence>
<reference evidence="6 7" key="1">
    <citation type="submission" date="2017-11" db="EMBL/GenBank/DDBJ databases">
        <title>Reclassification of Bisgaard taxon 7 as Conservatibacter flavescens gen. nov., sp. nov.</title>
        <authorList>
            <person name="Christensen H."/>
        </authorList>
    </citation>
    <scope>NUCLEOTIDE SEQUENCE [LARGE SCALE GENOMIC DNA]</scope>
    <source>
        <strain evidence="6 7">7_4</strain>
    </source>
</reference>
<dbReference type="InterPro" id="IPR014347">
    <property type="entry name" value="Tautomerase/MIF_sf"/>
</dbReference>
<comment type="similarity">
    <text evidence="1 4">Belongs to the 4-oxalocrotonate tautomerase family.</text>
</comment>
<dbReference type="RefSeq" id="WP_100288536.1">
    <property type="nucleotide sequence ID" value="NZ_PHHA01000009.1"/>
</dbReference>
<dbReference type="Gene3D" id="3.30.429.10">
    <property type="entry name" value="Macrophage Migration Inhibitory Factor"/>
    <property type="match status" value="1"/>
</dbReference>
<dbReference type="NCBIfam" id="TIGR00013">
    <property type="entry name" value="taut"/>
    <property type="match status" value="1"/>
</dbReference>
<accession>A0A2M8S354</accession>
<dbReference type="EMBL" id="PHHA01000009">
    <property type="protein sequence ID" value="PJG85580.1"/>
    <property type="molecule type" value="Genomic_DNA"/>
</dbReference>
<dbReference type="InterPro" id="IPR018191">
    <property type="entry name" value="4-OT"/>
</dbReference>
<evidence type="ECO:0000313" key="6">
    <source>
        <dbReference type="EMBL" id="PJG85580.1"/>
    </source>
</evidence>